<dbReference type="GO" id="GO:0042777">
    <property type="term" value="P:proton motive force-driven plasma membrane ATP synthesis"/>
    <property type="evidence" value="ECO:0007669"/>
    <property type="project" value="TreeGrafter"/>
</dbReference>
<comment type="similarity">
    <text evidence="2 11 12">Belongs to the ATPase A chain family.</text>
</comment>
<evidence type="ECO:0000256" key="11">
    <source>
        <dbReference type="HAMAP-Rule" id="MF_01393"/>
    </source>
</evidence>
<dbReference type="PRINTS" id="PR00123">
    <property type="entry name" value="ATPASEA"/>
</dbReference>
<feature type="transmembrane region" description="Helical" evidence="11">
    <location>
        <begin position="142"/>
        <end position="162"/>
    </location>
</feature>
<dbReference type="NCBIfam" id="TIGR01131">
    <property type="entry name" value="ATP_synt_6_or_A"/>
    <property type="match status" value="1"/>
</dbReference>
<protein>
    <recommendedName>
        <fullName evidence="11 12">ATP synthase subunit a</fullName>
    </recommendedName>
    <alternativeName>
        <fullName evidence="11">ATP synthase F0 sector subunit a</fullName>
    </alternativeName>
    <alternativeName>
        <fullName evidence="11">F-ATPase subunit 6</fullName>
    </alternativeName>
</protein>
<evidence type="ECO:0000256" key="1">
    <source>
        <dbReference type="ARBA" id="ARBA00004141"/>
    </source>
</evidence>
<dbReference type="InterPro" id="IPR035908">
    <property type="entry name" value="F0_ATP_A_sf"/>
</dbReference>
<evidence type="ECO:0000256" key="7">
    <source>
        <dbReference type="ARBA" id="ARBA00022989"/>
    </source>
</evidence>
<dbReference type="Pfam" id="PF00119">
    <property type="entry name" value="ATP-synt_A"/>
    <property type="match status" value="1"/>
</dbReference>
<dbReference type="PANTHER" id="PTHR42823:SF3">
    <property type="entry name" value="ATP SYNTHASE SUBUNIT A, CHLOROPLASTIC"/>
    <property type="match status" value="1"/>
</dbReference>
<dbReference type="GO" id="GO:0046933">
    <property type="term" value="F:proton-transporting ATP synthase activity, rotational mechanism"/>
    <property type="evidence" value="ECO:0007669"/>
    <property type="project" value="UniProtKB-UniRule"/>
</dbReference>
<keyword evidence="10 11" id="KW-0066">ATP synthesis</keyword>
<keyword evidence="5 11" id="KW-0812">Transmembrane</keyword>
<evidence type="ECO:0000256" key="6">
    <source>
        <dbReference type="ARBA" id="ARBA00022781"/>
    </source>
</evidence>
<keyword evidence="9 11" id="KW-0472">Membrane</keyword>
<evidence type="ECO:0000256" key="3">
    <source>
        <dbReference type="ARBA" id="ARBA00022448"/>
    </source>
</evidence>
<dbReference type="GO" id="GO:0045259">
    <property type="term" value="C:proton-transporting ATP synthase complex"/>
    <property type="evidence" value="ECO:0007669"/>
    <property type="project" value="UniProtKB-KW"/>
</dbReference>
<feature type="transmembrane region" description="Helical" evidence="11">
    <location>
        <begin position="21"/>
        <end position="39"/>
    </location>
</feature>
<reference evidence="13" key="1">
    <citation type="submission" date="2020-02" db="EMBL/GenBank/DDBJ databases">
        <authorList>
            <person name="Meier V. D."/>
        </authorList>
    </citation>
    <scope>NUCLEOTIDE SEQUENCE</scope>
    <source>
        <strain evidence="13">AVDCRST_MAG45</strain>
    </source>
</reference>
<keyword evidence="6 11" id="KW-0375">Hydrogen ion transport</keyword>
<evidence type="ECO:0000256" key="9">
    <source>
        <dbReference type="ARBA" id="ARBA00023136"/>
    </source>
</evidence>
<dbReference type="SUPFAM" id="SSF81336">
    <property type="entry name" value="F1F0 ATP synthase subunit A"/>
    <property type="match status" value="1"/>
</dbReference>
<accession>A0A6J4S9U5</accession>
<gene>
    <name evidence="11" type="primary">atpB</name>
    <name evidence="13" type="ORF">AVDCRST_MAG45-579</name>
</gene>
<dbReference type="HAMAP" id="MF_01393">
    <property type="entry name" value="ATP_synth_a_bact"/>
    <property type="match status" value="1"/>
</dbReference>
<dbReference type="GO" id="GO:0005886">
    <property type="term" value="C:plasma membrane"/>
    <property type="evidence" value="ECO:0007669"/>
    <property type="project" value="UniProtKB-SubCell"/>
</dbReference>
<feature type="transmembrane region" description="Helical" evidence="11">
    <location>
        <begin position="182"/>
        <end position="205"/>
    </location>
</feature>
<dbReference type="PROSITE" id="PS00449">
    <property type="entry name" value="ATPASE_A"/>
    <property type="match status" value="1"/>
</dbReference>
<keyword evidence="8 11" id="KW-0406">Ion transport</keyword>
<evidence type="ECO:0000256" key="5">
    <source>
        <dbReference type="ARBA" id="ARBA00022692"/>
    </source>
</evidence>
<evidence type="ECO:0000256" key="8">
    <source>
        <dbReference type="ARBA" id="ARBA00023065"/>
    </source>
</evidence>
<feature type="transmembrane region" description="Helical" evidence="11">
    <location>
        <begin position="256"/>
        <end position="284"/>
    </location>
</feature>
<feature type="transmembrane region" description="Helical" evidence="11">
    <location>
        <begin position="290"/>
        <end position="318"/>
    </location>
</feature>
<comment type="function">
    <text evidence="11 12">Key component of the proton channel; it plays a direct role in the translocation of protons across the membrane.</text>
</comment>
<evidence type="ECO:0000256" key="2">
    <source>
        <dbReference type="ARBA" id="ARBA00006810"/>
    </source>
</evidence>
<keyword evidence="4 11" id="KW-0138">CF(0)</keyword>
<dbReference type="EMBL" id="CADCVU010000053">
    <property type="protein sequence ID" value="CAA9488215.1"/>
    <property type="molecule type" value="Genomic_DNA"/>
</dbReference>
<keyword evidence="13" id="KW-0378">Hydrolase</keyword>
<dbReference type="InterPro" id="IPR045082">
    <property type="entry name" value="ATP_syn_F0_a_bact/chloroplast"/>
</dbReference>
<name>A0A6J4S9U5_9ACTN</name>
<evidence type="ECO:0000256" key="10">
    <source>
        <dbReference type="ARBA" id="ARBA00023310"/>
    </source>
</evidence>
<dbReference type="InterPro" id="IPR023011">
    <property type="entry name" value="ATP_synth_F0_asu_AS"/>
</dbReference>
<evidence type="ECO:0000313" key="13">
    <source>
        <dbReference type="EMBL" id="CAA9488215.1"/>
    </source>
</evidence>
<proteinExistence type="inferred from homology"/>
<keyword evidence="11" id="KW-1003">Cell membrane</keyword>
<feature type="transmembrane region" description="Helical" evidence="11">
    <location>
        <begin position="85"/>
        <end position="104"/>
    </location>
</feature>
<dbReference type="Gene3D" id="1.20.120.220">
    <property type="entry name" value="ATP synthase, F0 complex, subunit A"/>
    <property type="match status" value="1"/>
</dbReference>
<organism evidence="13">
    <name type="scientific">uncultured Solirubrobacterales bacterium</name>
    <dbReference type="NCBI Taxonomy" id="768556"/>
    <lineage>
        <taxon>Bacteria</taxon>
        <taxon>Bacillati</taxon>
        <taxon>Actinomycetota</taxon>
        <taxon>Thermoleophilia</taxon>
        <taxon>Solirubrobacterales</taxon>
        <taxon>environmental samples</taxon>
    </lineage>
</organism>
<keyword evidence="7 11" id="KW-1133">Transmembrane helix</keyword>
<dbReference type="GO" id="GO:0016787">
    <property type="term" value="F:hydrolase activity"/>
    <property type="evidence" value="ECO:0007669"/>
    <property type="project" value="UniProtKB-KW"/>
</dbReference>
<dbReference type="InterPro" id="IPR000568">
    <property type="entry name" value="ATP_synth_F0_asu"/>
</dbReference>
<keyword evidence="3 11" id="KW-0813">Transport</keyword>
<evidence type="ECO:0000256" key="12">
    <source>
        <dbReference type="RuleBase" id="RU000483"/>
    </source>
</evidence>
<evidence type="ECO:0000256" key="4">
    <source>
        <dbReference type="ARBA" id="ARBA00022547"/>
    </source>
</evidence>
<dbReference type="PANTHER" id="PTHR42823">
    <property type="entry name" value="ATP SYNTHASE SUBUNIT A, CHLOROPLASTIC"/>
    <property type="match status" value="1"/>
</dbReference>
<sequence>MSAATSGAKGRFGRLSTKWKVAIGLGIYLAVIVAVYLIFPPIPPEPFMPAEEFELTPWIPICLGGAVDPIAGACLGGLDLSINKAVFFVFLACIITVGGMLFIARRMQARPNNVQTAVEAAYDLTRNQLTLGNMDRRMGARWFPLVATLFLFIVVSNLIGYLPLPTNTTHPVPILGFEIPSLAVYAATANISVPLVLTLIVWFAYNIQGIIKKGFVGYFKSWIPAGTPDNFFAKAGLFLIESISHFVRIISLSVRLFANLLAGHLLILFMAGGLAVILGIAAIGAVTLPIAIAFFTFEVVLIAGLQAFIFAILTAIYVGEATAEAH</sequence>
<dbReference type="CDD" id="cd00310">
    <property type="entry name" value="ATP-synt_Fo_a_6"/>
    <property type="match status" value="1"/>
</dbReference>
<comment type="subcellular location">
    <subcellularLocation>
        <location evidence="11 12">Cell membrane</location>
        <topology evidence="11 12">Multi-pass membrane protein</topology>
    </subcellularLocation>
    <subcellularLocation>
        <location evidence="1">Membrane</location>
        <topology evidence="1">Multi-pass membrane protein</topology>
    </subcellularLocation>
</comment>
<dbReference type="AlphaFoldDB" id="A0A6J4S9U5"/>